<dbReference type="Proteomes" id="UP000178742">
    <property type="component" value="Unassembled WGS sequence"/>
</dbReference>
<comment type="caution">
    <text evidence="3">The sequence shown here is derived from an EMBL/GenBank/DDBJ whole genome shotgun (WGS) entry which is preliminary data.</text>
</comment>
<evidence type="ECO:0000313" key="3">
    <source>
        <dbReference type="EMBL" id="OGH66525.1"/>
    </source>
</evidence>
<dbReference type="STRING" id="1798676.A3B90_00785"/>
<dbReference type="PANTHER" id="PTHR43566">
    <property type="entry name" value="CONSERVED PROTEIN"/>
    <property type="match status" value="1"/>
</dbReference>
<evidence type="ECO:0000313" key="4">
    <source>
        <dbReference type="Proteomes" id="UP000178742"/>
    </source>
</evidence>
<sequence length="424" mass="50441">MALYRKTIEDILPWLGTNQIIIIKGPRRVGKSVLLHQLEDILKERGDKTLFFSVEQKRHLPIFSDPKLFIKFLKEQYHLGTHQKLYIFLDEFQYIKQAGLFLKHVHELWGNTLQFIIAASTTFKVTKNIEHLEKLRKVFYLGSLSFQEYLNQKSSFSYTQKFAFSDEHGIKEFYDLYRHDLEEHVNEYLSWGGYPEIILEQDPEKKNEIFGDIIHHHIEKDISSFLRIENVTSYIQLMEILSQSIAHRLNHQDISSRLELHKKTLTKYLDIINGTFTFSFIPPYFTDTKKELAKMNKVYARDMGLISYFLQQTPRESISLIPNIFRIKNFIFTELQKHHHTSNLYFYRTIAKAEIDFILCQDKKLIPIKVKFGKKKQKLPVVMKNFLKTYEHMAHKGIVITQDELRFEKNCVFIPFTLFPFIDI</sequence>
<dbReference type="PANTHER" id="PTHR43566:SF1">
    <property type="entry name" value="AAA+ ATPASE DOMAIN-CONTAINING PROTEIN"/>
    <property type="match status" value="1"/>
</dbReference>
<gene>
    <name evidence="3" type="ORF">A3B90_00785</name>
</gene>
<protein>
    <recommendedName>
        <fullName evidence="5">AAA+ ATPase domain-containing protein</fullName>
    </recommendedName>
</protein>
<feature type="domain" description="DUF4143" evidence="2">
    <location>
        <begin position="219"/>
        <end position="372"/>
    </location>
</feature>
<evidence type="ECO:0008006" key="5">
    <source>
        <dbReference type="Google" id="ProtNLM"/>
    </source>
</evidence>
<dbReference type="InterPro" id="IPR027417">
    <property type="entry name" value="P-loop_NTPase"/>
</dbReference>
<dbReference type="InterPro" id="IPR041682">
    <property type="entry name" value="AAA_14"/>
</dbReference>
<organism evidence="3 4">
    <name type="scientific">Candidatus Magasanikbacteria bacterium RIFCSPHIGHO2_02_FULL_41_13</name>
    <dbReference type="NCBI Taxonomy" id="1798676"/>
    <lineage>
        <taxon>Bacteria</taxon>
        <taxon>Candidatus Magasanikiibacteriota</taxon>
    </lineage>
</organism>
<name>A0A1F6M4J7_9BACT</name>
<proteinExistence type="predicted"/>
<dbReference type="EMBL" id="MFPX01000017">
    <property type="protein sequence ID" value="OGH66525.1"/>
    <property type="molecule type" value="Genomic_DNA"/>
</dbReference>
<feature type="domain" description="AAA" evidence="1">
    <location>
        <begin position="18"/>
        <end position="150"/>
    </location>
</feature>
<reference evidence="3 4" key="1">
    <citation type="journal article" date="2016" name="Nat. Commun.">
        <title>Thousands of microbial genomes shed light on interconnected biogeochemical processes in an aquifer system.</title>
        <authorList>
            <person name="Anantharaman K."/>
            <person name="Brown C.T."/>
            <person name="Hug L.A."/>
            <person name="Sharon I."/>
            <person name="Castelle C.J."/>
            <person name="Probst A.J."/>
            <person name="Thomas B.C."/>
            <person name="Singh A."/>
            <person name="Wilkins M.J."/>
            <person name="Karaoz U."/>
            <person name="Brodie E.L."/>
            <person name="Williams K.H."/>
            <person name="Hubbard S.S."/>
            <person name="Banfield J.F."/>
        </authorList>
    </citation>
    <scope>NUCLEOTIDE SEQUENCE [LARGE SCALE GENOMIC DNA]</scope>
</reference>
<dbReference type="Pfam" id="PF13173">
    <property type="entry name" value="AAA_14"/>
    <property type="match status" value="1"/>
</dbReference>
<dbReference type="Gene3D" id="3.40.50.300">
    <property type="entry name" value="P-loop containing nucleotide triphosphate hydrolases"/>
    <property type="match status" value="1"/>
</dbReference>
<evidence type="ECO:0000259" key="2">
    <source>
        <dbReference type="Pfam" id="PF13635"/>
    </source>
</evidence>
<dbReference type="Pfam" id="PF13635">
    <property type="entry name" value="DUF4143"/>
    <property type="match status" value="1"/>
</dbReference>
<dbReference type="AlphaFoldDB" id="A0A1F6M4J7"/>
<evidence type="ECO:0000259" key="1">
    <source>
        <dbReference type="Pfam" id="PF13173"/>
    </source>
</evidence>
<dbReference type="InterPro" id="IPR025420">
    <property type="entry name" value="DUF4143"/>
</dbReference>
<accession>A0A1F6M4J7</accession>
<dbReference type="SUPFAM" id="SSF52540">
    <property type="entry name" value="P-loop containing nucleoside triphosphate hydrolases"/>
    <property type="match status" value="1"/>
</dbReference>